<evidence type="ECO:0000256" key="1">
    <source>
        <dbReference type="ARBA" id="ARBA00006865"/>
    </source>
</evidence>
<feature type="domain" description="GH16" evidence="3">
    <location>
        <begin position="48"/>
        <end position="325"/>
    </location>
</feature>
<dbReference type="GO" id="GO:0005975">
    <property type="term" value="P:carbohydrate metabolic process"/>
    <property type="evidence" value="ECO:0007669"/>
    <property type="project" value="InterPro"/>
</dbReference>
<sequence>MNIIMFLSRCSIKKVSAISLSLAGLLSVSGCNMTSNTTDRVAGVDPASDPNVQPYQGTAVSGYKLTWSDEFNGTEVDENRWHYRVDCKHWSQQKPENNKVYGGLYRTILKKETVSCPNNRWLQPGQSKGDKPAGVVQYTAGGIISNDEFRYGYYEARLKTPVGAGWHSSFWMMRNLTKGQDASSLAQNPLTRKDVTSQIELDPFENDSIDPKHFQIDAHQWKPEPGTEDPGRTQNKVGTKQVYFKDDTLLTDFHVIGMEFTETTLRYFFDGKLMKETSFAADRYKHNDVSIWLTVIGTYLGKTQAIDDSRLPEQFQVDYVRFFEK</sequence>
<organism evidence="4 5">
    <name type="scientific">Saccharobesus litoralis</name>
    <dbReference type="NCBI Taxonomy" id="2172099"/>
    <lineage>
        <taxon>Bacteria</taxon>
        <taxon>Pseudomonadati</taxon>
        <taxon>Pseudomonadota</taxon>
        <taxon>Gammaproteobacteria</taxon>
        <taxon>Alteromonadales</taxon>
        <taxon>Alteromonadaceae</taxon>
        <taxon>Saccharobesus</taxon>
    </lineage>
</organism>
<keyword evidence="2" id="KW-0732">Signal</keyword>
<comment type="similarity">
    <text evidence="1">Belongs to the glycosyl hydrolase 16 family.</text>
</comment>
<dbReference type="Gene3D" id="2.60.120.200">
    <property type="match status" value="1"/>
</dbReference>
<dbReference type="EMBL" id="CP026604">
    <property type="protein sequence ID" value="AWB65385.1"/>
    <property type="molecule type" value="Genomic_DNA"/>
</dbReference>
<evidence type="ECO:0000313" key="4">
    <source>
        <dbReference type="EMBL" id="AWB65385.1"/>
    </source>
</evidence>
<feature type="signal peptide" evidence="2">
    <location>
        <begin position="1"/>
        <end position="17"/>
    </location>
</feature>
<accession>A0A2S0VMF9</accession>
<dbReference type="AlphaFoldDB" id="A0A2S0VMF9"/>
<dbReference type="KEGG" id="cate:C2869_02535"/>
<evidence type="ECO:0000313" key="5">
    <source>
        <dbReference type="Proteomes" id="UP000244441"/>
    </source>
</evidence>
<evidence type="ECO:0000259" key="3">
    <source>
        <dbReference type="PROSITE" id="PS51762"/>
    </source>
</evidence>
<name>A0A2S0VMF9_9ALTE</name>
<dbReference type="SUPFAM" id="SSF49899">
    <property type="entry name" value="Concanavalin A-like lectins/glucanases"/>
    <property type="match status" value="1"/>
</dbReference>
<keyword evidence="5" id="KW-1185">Reference proteome</keyword>
<dbReference type="Pfam" id="PF00722">
    <property type="entry name" value="Glyco_hydro_16"/>
    <property type="match status" value="1"/>
</dbReference>
<dbReference type="PROSITE" id="PS51762">
    <property type="entry name" value="GH16_2"/>
    <property type="match status" value="1"/>
</dbReference>
<gene>
    <name evidence="4" type="ORF">C2869_02535</name>
</gene>
<dbReference type="GO" id="GO:0004553">
    <property type="term" value="F:hydrolase activity, hydrolyzing O-glycosyl compounds"/>
    <property type="evidence" value="ECO:0007669"/>
    <property type="project" value="InterPro"/>
</dbReference>
<protein>
    <recommendedName>
        <fullName evidence="3">GH16 domain-containing protein</fullName>
    </recommendedName>
</protein>
<proteinExistence type="inferred from homology"/>
<feature type="chain" id="PRO_5015658245" description="GH16 domain-containing protein" evidence="2">
    <location>
        <begin position="18"/>
        <end position="325"/>
    </location>
</feature>
<dbReference type="PANTHER" id="PTHR10963:SF55">
    <property type="entry name" value="GLYCOSIDE HYDROLASE FAMILY 16 PROTEIN"/>
    <property type="match status" value="1"/>
</dbReference>
<dbReference type="PANTHER" id="PTHR10963">
    <property type="entry name" value="GLYCOSYL HYDROLASE-RELATED"/>
    <property type="match status" value="1"/>
</dbReference>
<dbReference type="InterPro" id="IPR013320">
    <property type="entry name" value="ConA-like_dom_sf"/>
</dbReference>
<dbReference type="InterPro" id="IPR050546">
    <property type="entry name" value="Glycosyl_Hydrlase_16"/>
</dbReference>
<dbReference type="InterPro" id="IPR000757">
    <property type="entry name" value="Beta-glucanase-like"/>
</dbReference>
<dbReference type="Proteomes" id="UP000244441">
    <property type="component" value="Chromosome"/>
</dbReference>
<reference evidence="4 5" key="1">
    <citation type="submission" date="2018-01" db="EMBL/GenBank/DDBJ databases">
        <title>Genome sequence of a Cantenovulum-like bacteria.</title>
        <authorList>
            <person name="Tan W.R."/>
            <person name="Lau N.-S."/>
            <person name="Go F."/>
            <person name="Amirul A.-A.A."/>
        </authorList>
    </citation>
    <scope>NUCLEOTIDE SEQUENCE [LARGE SCALE GENOMIC DNA]</scope>
    <source>
        <strain evidence="4 5">CCB-QB4</strain>
    </source>
</reference>
<evidence type="ECO:0000256" key="2">
    <source>
        <dbReference type="SAM" id="SignalP"/>
    </source>
</evidence>